<gene>
    <name evidence="3" type="ORF">FBZ96_1021033</name>
</gene>
<evidence type="ECO:0000259" key="2">
    <source>
        <dbReference type="Pfam" id="PF12158"/>
    </source>
</evidence>
<keyword evidence="1" id="KW-0812">Transmembrane</keyword>
<accession>A0A560E5A6</accession>
<name>A0A560E5A6_9BRAD</name>
<keyword evidence="4" id="KW-1185">Reference proteome</keyword>
<feature type="transmembrane region" description="Helical" evidence="1">
    <location>
        <begin position="114"/>
        <end position="138"/>
    </location>
</feature>
<dbReference type="Pfam" id="PF12158">
    <property type="entry name" value="DUF3592"/>
    <property type="match status" value="1"/>
</dbReference>
<dbReference type="EMBL" id="VITK01000002">
    <property type="protein sequence ID" value="TWB04555.1"/>
    <property type="molecule type" value="Genomic_DNA"/>
</dbReference>
<dbReference type="AlphaFoldDB" id="A0A560E5A6"/>
<reference evidence="3 4" key="1">
    <citation type="submission" date="2019-06" db="EMBL/GenBank/DDBJ databases">
        <title>Genomic Encyclopedia of Type Strains, Phase IV (KMG-V): Genome sequencing to study the core and pangenomes of soil and plant-associated prokaryotes.</title>
        <authorList>
            <person name="Whitman W."/>
        </authorList>
    </citation>
    <scope>NUCLEOTIDE SEQUENCE [LARGE SCALE GENOMIC DNA]</scope>
    <source>
        <strain evidence="3 4">BR 510</strain>
    </source>
</reference>
<dbReference type="Proteomes" id="UP000319949">
    <property type="component" value="Unassembled WGS sequence"/>
</dbReference>
<keyword evidence="1" id="KW-1133">Transmembrane helix</keyword>
<evidence type="ECO:0000256" key="1">
    <source>
        <dbReference type="SAM" id="Phobius"/>
    </source>
</evidence>
<protein>
    <submittedName>
        <fullName evidence="3">Uncharacterized protein DUF3592</fullName>
    </submittedName>
</protein>
<comment type="caution">
    <text evidence="3">The sequence shown here is derived from an EMBL/GenBank/DDBJ whole genome shotgun (WGS) entry which is preliminary data.</text>
</comment>
<evidence type="ECO:0000313" key="3">
    <source>
        <dbReference type="EMBL" id="TWB04555.1"/>
    </source>
</evidence>
<proteinExistence type="predicted"/>
<organism evidence="3 4">
    <name type="scientific">Bradyrhizobium stylosanthis</name>
    <dbReference type="NCBI Taxonomy" id="1803665"/>
    <lineage>
        <taxon>Bacteria</taxon>
        <taxon>Pseudomonadati</taxon>
        <taxon>Pseudomonadota</taxon>
        <taxon>Alphaproteobacteria</taxon>
        <taxon>Hyphomicrobiales</taxon>
        <taxon>Nitrobacteraceae</taxon>
        <taxon>Bradyrhizobium</taxon>
    </lineage>
</organism>
<dbReference type="RefSeq" id="WP_145659695.1">
    <property type="nucleotide sequence ID" value="NZ_VITK01000002.1"/>
</dbReference>
<evidence type="ECO:0000313" key="4">
    <source>
        <dbReference type="Proteomes" id="UP000319949"/>
    </source>
</evidence>
<sequence>MRKLPAALFGSVVLIGLVLLGLGLFELGGVVAFLARAEQAEARFAGAVARSGGNHGGTFLYPTFQFQTADGRPITFTSSSGSTSQPYADGERVRIAYDPRRPEDARLLSFLTLWIAPVLLCAAGLLLAGGAIAVRAALARQRRGRA</sequence>
<dbReference type="InterPro" id="IPR021994">
    <property type="entry name" value="DUF3592"/>
</dbReference>
<dbReference type="OrthoDB" id="8243557at2"/>
<keyword evidence="1" id="KW-0472">Membrane</keyword>
<feature type="domain" description="DUF3592" evidence="2">
    <location>
        <begin position="50"/>
        <end position="110"/>
    </location>
</feature>
<dbReference type="STRING" id="1803665.GCA_001641335_01499"/>